<dbReference type="Proteomes" id="UP001602245">
    <property type="component" value="Unassembled WGS sequence"/>
</dbReference>
<dbReference type="PROSITE" id="PS00297">
    <property type="entry name" value="HSP70_1"/>
    <property type="match status" value="1"/>
</dbReference>
<keyword evidence="8" id="KW-1185">Reference proteome</keyword>
<reference evidence="7 8" key="1">
    <citation type="submission" date="2024-10" db="EMBL/GenBank/DDBJ databases">
        <title>The Natural Products Discovery Center: Release of the First 8490 Sequenced Strains for Exploring Actinobacteria Biosynthetic Diversity.</title>
        <authorList>
            <person name="Kalkreuter E."/>
            <person name="Kautsar S.A."/>
            <person name="Yang D."/>
            <person name="Bader C.D."/>
            <person name="Teijaro C.N."/>
            <person name="Fluegel L."/>
            <person name="Davis C.M."/>
            <person name="Simpson J.R."/>
            <person name="Lauterbach L."/>
            <person name="Steele A.D."/>
            <person name="Gui C."/>
            <person name="Meng S."/>
            <person name="Li G."/>
            <person name="Viehrig K."/>
            <person name="Ye F."/>
            <person name="Su P."/>
            <person name="Kiefer A.F."/>
            <person name="Nichols A."/>
            <person name="Cepeda A.J."/>
            <person name="Yan W."/>
            <person name="Fan B."/>
            <person name="Jiang Y."/>
            <person name="Adhikari A."/>
            <person name="Zheng C.-J."/>
            <person name="Schuster L."/>
            <person name="Cowan T.M."/>
            <person name="Smanski M.J."/>
            <person name="Chevrette M.G."/>
            <person name="De Carvalho L.P.S."/>
            <person name="Shen B."/>
        </authorList>
    </citation>
    <scope>NUCLEOTIDE SEQUENCE [LARGE SCALE GENOMIC DNA]</scope>
    <source>
        <strain evidence="7 8">NPDC000087</strain>
    </source>
</reference>
<gene>
    <name evidence="7" type="ORF">ACFY35_32005</name>
</gene>
<dbReference type="Pfam" id="PF00012">
    <property type="entry name" value="HSP70"/>
    <property type="match status" value="1"/>
</dbReference>
<keyword evidence="4" id="KW-0346">Stress response</keyword>
<evidence type="ECO:0000256" key="2">
    <source>
        <dbReference type="ARBA" id="ARBA00022741"/>
    </source>
</evidence>
<evidence type="ECO:0000256" key="4">
    <source>
        <dbReference type="ARBA" id="ARBA00023016"/>
    </source>
</evidence>
<evidence type="ECO:0000313" key="8">
    <source>
        <dbReference type="Proteomes" id="UP001602245"/>
    </source>
</evidence>
<evidence type="ECO:0000256" key="6">
    <source>
        <dbReference type="SAM" id="MobiDB-lite"/>
    </source>
</evidence>
<dbReference type="PANTHER" id="PTHR19375">
    <property type="entry name" value="HEAT SHOCK PROTEIN 70KDA"/>
    <property type="match status" value="1"/>
</dbReference>
<keyword evidence="2" id="KW-0547">Nucleotide-binding</keyword>
<proteinExistence type="inferred from homology"/>
<dbReference type="InterPro" id="IPR018181">
    <property type="entry name" value="Heat_shock_70_CS"/>
</dbReference>
<comment type="caution">
    <text evidence="7">The sequence shown here is derived from an EMBL/GenBank/DDBJ whole genome shotgun (WGS) entry which is preliminary data.</text>
</comment>
<evidence type="ECO:0000256" key="1">
    <source>
        <dbReference type="ARBA" id="ARBA00007381"/>
    </source>
</evidence>
<dbReference type="EMBL" id="JBIAZU010000006">
    <property type="protein sequence ID" value="MFF5294084.1"/>
    <property type="molecule type" value="Genomic_DNA"/>
</dbReference>
<dbReference type="RefSeq" id="WP_020512327.1">
    <property type="nucleotide sequence ID" value="NZ_JBIAZU010000006.1"/>
</dbReference>
<evidence type="ECO:0000313" key="7">
    <source>
        <dbReference type="EMBL" id="MFF5294084.1"/>
    </source>
</evidence>
<name>A0ABW6WLC7_9ACTN</name>
<keyword evidence="3" id="KW-0067">ATP-binding</keyword>
<evidence type="ECO:0000256" key="3">
    <source>
        <dbReference type="ARBA" id="ARBA00022840"/>
    </source>
</evidence>
<dbReference type="Gene3D" id="3.90.640.10">
    <property type="entry name" value="Actin, Chain A, domain 4"/>
    <property type="match status" value="1"/>
</dbReference>
<comment type="similarity">
    <text evidence="1">Belongs to the heat shock protein 70 family.</text>
</comment>
<accession>A0ABW6WLC7</accession>
<protein>
    <submittedName>
        <fullName evidence="7">Hsp70 family protein</fullName>
    </submittedName>
</protein>
<dbReference type="InterPro" id="IPR043129">
    <property type="entry name" value="ATPase_NBD"/>
</dbReference>
<dbReference type="InterPro" id="IPR013126">
    <property type="entry name" value="Hsp_70_fam"/>
</dbReference>
<feature type="region of interest" description="Disordered" evidence="6">
    <location>
        <begin position="382"/>
        <end position="404"/>
    </location>
</feature>
<keyword evidence="5" id="KW-0143">Chaperone</keyword>
<sequence>MTEQSETSPSYHPVIGVDLGTTSCTMAVWDGVQLVVIPGPMRSVVTQNPAGQIVVGLAPEGDAQPVIAGIKRDLGSDERLRLRGRQYRPPEICAFLLIELKRQAEAFLGTPVHDAVITVSGSAAEPQRRAIREAAGLAQLNVRRLLDDPVAAAAALGPDDRERTYAIYDLGGGTFDTAIVRIGPEGVAVLGAAGDPRLGGDDFDEHMVGFALRQIRERHHVDLSQDENVRTRIRREAERRKRELSTAETTELELPLLTATVSASVPLSRRAFEAMIEPDVTKSLGHLTAALAAAEAEHGIGRGGVDQVVLAGASTRIPSVRARLAGYFGLGPGDIRADLDPGELNARGAGLIAREFEPAQTFEGTRPGLLGANLRLRAEMADPSPAAPDAEAAGPPDLLPVVPAETPADYRPVADASHRLLAAANHRTRPGLRAAYLAFVAAIQAAAPDDRLAELGEILVGEYAALG</sequence>
<organism evidence="7 8">
    <name type="scientific">Paractinoplanes globisporus</name>
    <dbReference type="NCBI Taxonomy" id="113565"/>
    <lineage>
        <taxon>Bacteria</taxon>
        <taxon>Bacillati</taxon>
        <taxon>Actinomycetota</taxon>
        <taxon>Actinomycetes</taxon>
        <taxon>Micromonosporales</taxon>
        <taxon>Micromonosporaceae</taxon>
        <taxon>Paractinoplanes</taxon>
    </lineage>
</organism>
<dbReference type="PRINTS" id="PR00301">
    <property type="entry name" value="HEATSHOCK70"/>
</dbReference>
<dbReference type="Gene3D" id="3.30.420.40">
    <property type="match status" value="2"/>
</dbReference>
<dbReference type="SUPFAM" id="SSF53067">
    <property type="entry name" value="Actin-like ATPase domain"/>
    <property type="match status" value="2"/>
</dbReference>
<evidence type="ECO:0000256" key="5">
    <source>
        <dbReference type="ARBA" id="ARBA00023186"/>
    </source>
</evidence>
<feature type="compositionally biased region" description="Low complexity" evidence="6">
    <location>
        <begin position="382"/>
        <end position="400"/>
    </location>
</feature>